<organism evidence="2 3">
    <name type="scientific">Ethanoligenens harbinense (strain DSM 18485 / JCM 12961 / CGMCC 1.5033 / YUAN-3)</name>
    <dbReference type="NCBI Taxonomy" id="663278"/>
    <lineage>
        <taxon>Bacteria</taxon>
        <taxon>Bacillati</taxon>
        <taxon>Bacillota</taxon>
        <taxon>Clostridia</taxon>
        <taxon>Eubacteriales</taxon>
        <taxon>Oscillospiraceae</taxon>
        <taxon>Ethanoligenens</taxon>
    </lineage>
</organism>
<dbReference type="HOGENOM" id="CLU_137287_0_0_9"/>
<dbReference type="Proteomes" id="UP000001551">
    <property type="component" value="Chromosome"/>
</dbReference>
<dbReference type="eggNOG" id="ENOG5030G67">
    <property type="taxonomic scope" value="Bacteria"/>
</dbReference>
<evidence type="ECO:0000259" key="1">
    <source>
        <dbReference type="Pfam" id="PF12867"/>
    </source>
</evidence>
<keyword evidence="3" id="KW-1185">Reference proteome</keyword>
<dbReference type="KEGG" id="eha:Ethha_0670"/>
<dbReference type="Pfam" id="PF12867">
    <property type="entry name" value="DinB_2"/>
    <property type="match status" value="1"/>
</dbReference>
<dbReference type="InterPro" id="IPR024775">
    <property type="entry name" value="DinB-like"/>
</dbReference>
<evidence type="ECO:0000313" key="3">
    <source>
        <dbReference type="Proteomes" id="UP000001551"/>
    </source>
</evidence>
<accession>E6U9X3</accession>
<dbReference type="EMBL" id="CP002400">
    <property type="protein sequence ID" value="ADU26239.1"/>
    <property type="molecule type" value="Genomic_DNA"/>
</dbReference>
<dbReference type="AlphaFoldDB" id="E6U9X3"/>
<name>E6U9X3_ETHHY</name>
<proteinExistence type="predicted"/>
<dbReference type="RefSeq" id="WP_013484609.1">
    <property type="nucleotide sequence ID" value="NC_014828.1"/>
</dbReference>
<feature type="domain" description="DinB-like" evidence="1">
    <location>
        <begin position="36"/>
        <end position="135"/>
    </location>
</feature>
<evidence type="ECO:0000313" key="2">
    <source>
        <dbReference type="EMBL" id="ADU26239.1"/>
    </source>
</evidence>
<reference evidence="2 3" key="1">
    <citation type="submission" date="2010-12" db="EMBL/GenBank/DDBJ databases">
        <title>Complete sequence of Ethanoligenens harbinense YUAN-3.</title>
        <authorList>
            <person name="Lucas S."/>
            <person name="Copeland A."/>
            <person name="Lapidus A."/>
            <person name="Cheng J.-F."/>
            <person name="Bruce D."/>
            <person name="Goodwin L."/>
            <person name="Pitluck S."/>
            <person name="Chertkov O."/>
            <person name="Misra M."/>
            <person name="Detter J.C."/>
            <person name="Han C."/>
            <person name="Tapia R."/>
            <person name="Land M."/>
            <person name="Hauser L."/>
            <person name="Jeffries C."/>
            <person name="Kyrpides N."/>
            <person name="Ivanova N."/>
            <person name="Mikhailova N."/>
            <person name="Wang A."/>
            <person name="Mouttaki H."/>
            <person name="He Z."/>
            <person name="Zhou J."/>
            <person name="Hemme C.L."/>
            <person name="Woyke T."/>
        </authorList>
    </citation>
    <scope>NUCLEOTIDE SEQUENCE [LARGE SCALE GENOMIC DNA]</scope>
    <source>
        <strain evidence="3">DSM 18485 / JCM 12961 / CGMCC 1.5033 / YUAN-3</strain>
    </source>
</reference>
<sequence length="164" mass="18661">MSRELVTIIEEQTRILLHNVDILLQTCEPDAVLCDMPVWKHAYHMLHSLDRWFVNPERYEEPAFHAPGLNSLDIASENALTREQLRACFFAIRQKVTAYLATLTDGQLSTKPEGCPHTRLALILGQYRHLNAHLGNINAVTMMRTGRWPRVVGLDGGLDQGLYE</sequence>
<dbReference type="InterPro" id="IPR034660">
    <property type="entry name" value="DinB/YfiT-like"/>
</dbReference>
<dbReference type="SUPFAM" id="SSF109854">
    <property type="entry name" value="DinB/YfiT-like putative metalloenzymes"/>
    <property type="match status" value="1"/>
</dbReference>
<dbReference type="Gene3D" id="1.20.120.450">
    <property type="entry name" value="dinb family like domain"/>
    <property type="match status" value="1"/>
</dbReference>
<gene>
    <name evidence="2" type="ordered locus">Ethha_0670</name>
</gene>
<dbReference type="STRING" id="663278.Ethha_0670"/>
<protein>
    <recommendedName>
        <fullName evidence="1">DinB-like domain-containing protein</fullName>
    </recommendedName>
</protein>